<gene>
    <name evidence="1" type="ORF">DSCA_38170</name>
</gene>
<dbReference type="EMBL" id="AP021874">
    <property type="protein sequence ID" value="BBO69887.1"/>
    <property type="molecule type" value="Genomic_DNA"/>
</dbReference>
<dbReference type="Pfam" id="PF11339">
    <property type="entry name" value="DUF3141"/>
    <property type="match status" value="1"/>
</dbReference>
<dbReference type="KEGG" id="dalk:DSCA_38170"/>
<dbReference type="InterPro" id="IPR024501">
    <property type="entry name" value="DUF3141"/>
</dbReference>
<dbReference type="PANTHER" id="PTHR36837:SF2">
    <property type="entry name" value="POLY(3-HYDROXYALKANOATE) POLYMERASE SUBUNIT PHAC"/>
    <property type="match status" value="1"/>
</dbReference>
<dbReference type="Proteomes" id="UP000427906">
    <property type="component" value="Chromosome"/>
</dbReference>
<organism evidence="1 2">
    <name type="scientific">Desulfosarcina alkanivorans</name>
    <dbReference type="NCBI Taxonomy" id="571177"/>
    <lineage>
        <taxon>Bacteria</taxon>
        <taxon>Pseudomonadati</taxon>
        <taxon>Thermodesulfobacteriota</taxon>
        <taxon>Desulfobacteria</taxon>
        <taxon>Desulfobacterales</taxon>
        <taxon>Desulfosarcinaceae</taxon>
        <taxon>Desulfosarcina</taxon>
    </lineage>
</organism>
<dbReference type="InterPro" id="IPR029058">
    <property type="entry name" value="AB_hydrolase_fold"/>
</dbReference>
<dbReference type="Gene3D" id="3.40.50.1820">
    <property type="entry name" value="alpha/beta hydrolase"/>
    <property type="match status" value="1"/>
</dbReference>
<accession>A0A5K7YZ55</accession>
<evidence type="ECO:0000313" key="1">
    <source>
        <dbReference type="EMBL" id="BBO69887.1"/>
    </source>
</evidence>
<dbReference type="SUPFAM" id="SSF53474">
    <property type="entry name" value="alpha/beta-Hydrolases"/>
    <property type="match status" value="1"/>
</dbReference>
<keyword evidence="2" id="KW-1185">Reference proteome</keyword>
<protein>
    <submittedName>
        <fullName evidence="1">3-hydroxyalkanoate synthetase</fullName>
    </submittedName>
</protein>
<evidence type="ECO:0000313" key="2">
    <source>
        <dbReference type="Proteomes" id="UP000427906"/>
    </source>
</evidence>
<name>A0A5K7YZ55_9BACT</name>
<reference evidence="1 2" key="1">
    <citation type="submission" date="2019-11" db="EMBL/GenBank/DDBJ databases">
        <title>Comparative genomics of hydrocarbon-degrading Desulfosarcina strains.</title>
        <authorList>
            <person name="Watanabe M."/>
            <person name="Kojima H."/>
            <person name="Fukui M."/>
        </authorList>
    </citation>
    <scope>NUCLEOTIDE SEQUENCE [LARGE SCALE GENOMIC DNA]</scope>
    <source>
        <strain evidence="1 2">PL12</strain>
    </source>
</reference>
<sequence>MPATPISWQAHAFEYTRDFFQRSVLFADILRRRGNQYLDHLRRGQPPVLTFDYEILLDGRHMDPPTNYYLAQIKDRRSPPGSHSADFEEKRHKALLQESPDASRRPFVIIDPRAGHGPGIGGSKRDSEIGMALDQGFPVYVILFNTWPVAGQTLDRVQQAMARFVEAVRDRHPQAGNPAIIGNCQAGWASALLGAVRPDITGPIVLNGAPLSYWAGVKGKNPMRYKGGLTGGVWQASLWGDLGNGMFDGAHLVAGFEDLNPANTIWDKHYYLWSRVDTEADRYLDFERWWGGFFMLTAEEIHFIVDQLFVGNRAQQGRLMMNAQPVDLMSLKGPIVVFASHGDNITPPQQALNWIPARWGSVEEVCRRGQTIVYMLHDTIGHLGIFVSAGVSRKEHREIIASIDLIGYLAPGLYEMIISDEDADGLRQVRFEPREMGDIMALDDGNEDEAAFMPADALSRFNDSAYRMLARPWVKAWVNEANAEALRQLHPLRISRYGLSDLNPWMAPLKQAARGVKAQRQPVSPDNPFLAMETLVSDAISRGLNLYRDFRDGILESWFFAVFDNPWVRAMSPDGYLESRATPTECRPQWLDRIDKGGFPEAVVRIMVLLAGDDCVTCRQNLTAYKSLADQDDRLKALEGGALREMIWRQSCIVTCDRGGARSSLTRMLPDKADRKKALAIAADLLIGTTSADVKMMKAHAAIADLLGCKPD</sequence>
<dbReference type="InterPro" id="IPR051321">
    <property type="entry name" value="PHA/PHB_synthase"/>
</dbReference>
<dbReference type="PANTHER" id="PTHR36837">
    <property type="entry name" value="POLY(3-HYDROXYALKANOATE) POLYMERASE SUBUNIT PHAC"/>
    <property type="match status" value="1"/>
</dbReference>
<dbReference type="AlphaFoldDB" id="A0A5K7YZ55"/>
<proteinExistence type="predicted"/>